<feature type="compositionally biased region" description="Low complexity" evidence="1">
    <location>
        <begin position="145"/>
        <end position="160"/>
    </location>
</feature>
<keyword evidence="3" id="KW-1185">Reference proteome</keyword>
<evidence type="ECO:0000313" key="2">
    <source>
        <dbReference type="EMBL" id="TRY61309.1"/>
    </source>
</evidence>
<organism evidence="2 3">
    <name type="scientific">Tigriopus californicus</name>
    <name type="common">Marine copepod</name>
    <dbReference type="NCBI Taxonomy" id="6832"/>
    <lineage>
        <taxon>Eukaryota</taxon>
        <taxon>Metazoa</taxon>
        <taxon>Ecdysozoa</taxon>
        <taxon>Arthropoda</taxon>
        <taxon>Crustacea</taxon>
        <taxon>Multicrustacea</taxon>
        <taxon>Hexanauplia</taxon>
        <taxon>Copepoda</taxon>
        <taxon>Harpacticoida</taxon>
        <taxon>Harpacticidae</taxon>
        <taxon>Tigriopus</taxon>
    </lineage>
</organism>
<dbReference type="AlphaFoldDB" id="A0A553N7E5"/>
<sequence>MVHGFTSLHVTDSFQGSGGVRRINMHRYDSTHIIFSNLIHSLFILQILQISGDAQPTHGSIYNHLEVPGHQSSNDPPRPMQIEDLLQSNNNLWPERSTATTSEDEELEDSAANTWKILLKSLRPIESQVYRQTSPMSASEDRMDSSSPSSSSSSSYPTSSWVNDNEDLMAKTTWRPRGTIRPSEDFRTQLRRRNLALSRQFSNEAQRMEKRRSWWRSRKRDFFKNRRYGKKRNQEGRLVFDTLIPVGDEPTAVETAEQLSAAAQAAKKAEIEKLRKAISMWETKLLRFAEKFADNPDVLNENPTWTRLVKVRNSLRGLLVKLQFHSLDQTRM</sequence>
<dbReference type="EMBL" id="VCGU01000459">
    <property type="protein sequence ID" value="TRY61309.1"/>
    <property type="molecule type" value="Genomic_DNA"/>
</dbReference>
<evidence type="ECO:0000256" key="1">
    <source>
        <dbReference type="SAM" id="MobiDB-lite"/>
    </source>
</evidence>
<reference evidence="2 3" key="1">
    <citation type="journal article" date="2018" name="Nat. Ecol. Evol.">
        <title>Genomic signatures of mitonuclear coevolution across populations of Tigriopus californicus.</title>
        <authorList>
            <person name="Barreto F.S."/>
            <person name="Watson E.T."/>
            <person name="Lima T.G."/>
            <person name="Willett C.S."/>
            <person name="Edmands S."/>
            <person name="Li W."/>
            <person name="Burton R.S."/>
        </authorList>
    </citation>
    <scope>NUCLEOTIDE SEQUENCE [LARGE SCALE GENOMIC DNA]</scope>
    <source>
        <strain evidence="2 3">San Diego</strain>
    </source>
</reference>
<proteinExistence type="predicted"/>
<protein>
    <submittedName>
        <fullName evidence="2">Uncharacterized protein</fullName>
    </submittedName>
</protein>
<accession>A0A553N7E5</accession>
<evidence type="ECO:0000313" key="3">
    <source>
        <dbReference type="Proteomes" id="UP000318571"/>
    </source>
</evidence>
<name>A0A553N7E5_TIGCA</name>
<gene>
    <name evidence="2" type="ORF">TCAL_10631</name>
</gene>
<comment type="caution">
    <text evidence="2">The sequence shown here is derived from an EMBL/GenBank/DDBJ whole genome shotgun (WGS) entry which is preliminary data.</text>
</comment>
<dbReference type="Proteomes" id="UP000318571">
    <property type="component" value="Chromosome 8"/>
</dbReference>
<feature type="region of interest" description="Disordered" evidence="1">
    <location>
        <begin position="130"/>
        <end position="163"/>
    </location>
</feature>